<dbReference type="EMBL" id="MLOK01000050">
    <property type="protein sequence ID" value="OIM20743.1"/>
    <property type="molecule type" value="Genomic_DNA"/>
</dbReference>
<gene>
    <name evidence="2" type="ORF">ATX59_07435</name>
</gene>
<accession>A0A6N4A7N0</accession>
<dbReference type="Proteomes" id="UP000181728">
    <property type="component" value="Unassembled WGS sequence"/>
</dbReference>
<feature type="coiled-coil region" evidence="1">
    <location>
        <begin position="25"/>
        <end position="56"/>
    </location>
</feature>
<dbReference type="AlphaFoldDB" id="A0A6N4A7N0"/>
<comment type="caution">
    <text evidence="2">The sequence shown here is derived from an EMBL/GenBank/DDBJ whole genome shotgun (WGS) entry which is preliminary data.</text>
</comment>
<sequence length="66" mass="7800">MKLIAYPGELALVKKEYEPYSGNWNKDSLNKAEKYLDNLKKLISEDNEEKKENQKLLIKQLIQMDN</sequence>
<evidence type="ECO:0000256" key="1">
    <source>
        <dbReference type="SAM" id="Coils"/>
    </source>
</evidence>
<organism evidence="2 3">
    <name type="scientific">Oenococcus oeni</name>
    <name type="common">Leuconostoc oenos</name>
    <dbReference type="NCBI Taxonomy" id="1247"/>
    <lineage>
        <taxon>Bacteria</taxon>
        <taxon>Bacillati</taxon>
        <taxon>Bacillota</taxon>
        <taxon>Bacilli</taxon>
        <taxon>Lactobacillales</taxon>
        <taxon>Lactobacillaceae</taxon>
        <taxon>Oenococcus</taxon>
    </lineage>
</organism>
<proteinExistence type="predicted"/>
<evidence type="ECO:0000313" key="2">
    <source>
        <dbReference type="EMBL" id="OIM20743.1"/>
    </source>
</evidence>
<evidence type="ECO:0000313" key="3">
    <source>
        <dbReference type="Proteomes" id="UP000181728"/>
    </source>
</evidence>
<keyword evidence="1" id="KW-0175">Coiled coil</keyword>
<name>A0A6N4A7N0_OENOE</name>
<protein>
    <submittedName>
        <fullName evidence="2">Uncharacterized protein</fullName>
    </submittedName>
</protein>
<reference evidence="2 3" key="1">
    <citation type="journal article" date="2016" name="BMC Genomics">
        <title>Consensus pan-genome assembly of the specialised wine bacterium Oenococcus oeni.</title>
        <authorList>
            <person name="Sternes P.R."/>
            <person name="Borneman A.R."/>
        </authorList>
    </citation>
    <scope>NUCLEOTIDE SEQUENCE [LARGE SCALE GENOMIC DNA]</scope>
    <source>
        <strain evidence="2 3">AWRIB661</strain>
    </source>
</reference>